<evidence type="ECO:0008006" key="4">
    <source>
        <dbReference type="Google" id="ProtNLM"/>
    </source>
</evidence>
<dbReference type="Proteomes" id="UP000647172">
    <property type="component" value="Unassembled WGS sequence"/>
</dbReference>
<evidence type="ECO:0000256" key="1">
    <source>
        <dbReference type="SAM" id="SignalP"/>
    </source>
</evidence>
<sequence length="141" mass="14953">MKRSATKVSTGVAMLAVAAGVLSVGAPASADSGGGCRRASQNTAVSVCISVRSGTWNPLWADFYVDGTSQGESRTKTYINVSCSNGAFYGHFAGNWDISGTHSPQWSYSKPCSSGYGYTHTVFYNSSGNFIYSADSPNQYW</sequence>
<feature type="chain" id="PRO_5037571506" description="Peptidase inhibitor family I36" evidence="1">
    <location>
        <begin position="31"/>
        <end position="141"/>
    </location>
</feature>
<evidence type="ECO:0000313" key="3">
    <source>
        <dbReference type="Proteomes" id="UP000647172"/>
    </source>
</evidence>
<protein>
    <recommendedName>
        <fullName evidence="4">Peptidase inhibitor family I36</fullName>
    </recommendedName>
</protein>
<dbReference type="AlphaFoldDB" id="A0A919MJQ6"/>
<gene>
    <name evidence="2" type="ORF">Ani05nite_04310</name>
</gene>
<evidence type="ECO:0000313" key="2">
    <source>
        <dbReference type="EMBL" id="GIE46897.1"/>
    </source>
</evidence>
<proteinExistence type="predicted"/>
<name>A0A919MJQ6_9ACTN</name>
<dbReference type="EMBL" id="BOMQ01000008">
    <property type="protein sequence ID" value="GIE46897.1"/>
    <property type="molecule type" value="Genomic_DNA"/>
</dbReference>
<accession>A0A919MJQ6</accession>
<reference evidence="2" key="1">
    <citation type="submission" date="2021-01" db="EMBL/GenBank/DDBJ databases">
        <title>Whole genome shotgun sequence of Actinoplanes nipponensis NBRC 14063.</title>
        <authorList>
            <person name="Komaki H."/>
            <person name="Tamura T."/>
        </authorList>
    </citation>
    <scope>NUCLEOTIDE SEQUENCE</scope>
    <source>
        <strain evidence="2">NBRC 14063</strain>
    </source>
</reference>
<feature type="signal peptide" evidence="1">
    <location>
        <begin position="1"/>
        <end position="30"/>
    </location>
</feature>
<comment type="caution">
    <text evidence="2">The sequence shown here is derived from an EMBL/GenBank/DDBJ whole genome shotgun (WGS) entry which is preliminary data.</text>
</comment>
<organism evidence="2 3">
    <name type="scientific">Actinoplanes nipponensis</name>
    <dbReference type="NCBI Taxonomy" id="135950"/>
    <lineage>
        <taxon>Bacteria</taxon>
        <taxon>Bacillati</taxon>
        <taxon>Actinomycetota</taxon>
        <taxon>Actinomycetes</taxon>
        <taxon>Micromonosporales</taxon>
        <taxon>Micromonosporaceae</taxon>
        <taxon>Actinoplanes</taxon>
    </lineage>
</organism>
<keyword evidence="1" id="KW-0732">Signal</keyword>
<keyword evidence="3" id="KW-1185">Reference proteome</keyword>